<dbReference type="EMBL" id="JBHLWQ010000093">
    <property type="protein sequence ID" value="MFC0200715.1"/>
    <property type="molecule type" value="Genomic_DNA"/>
</dbReference>
<proteinExistence type="predicted"/>
<reference evidence="1 2" key="1">
    <citation type="submission" date="2024-09" db="EMBL/GenBank/DDBJ databases">
        <authorList>
            <person name="Sun Q."/>
            <person name="Mori K."/>
        </authorList>
    </citation>
    <scope>NUCLEOTIDE SEQUENCE [LARGE SCALE GENOMIC DNA]</scope>
    <source>
        <strain evidence="1 2">CCM 7904</strain>
    </source>
</reference>
<sequence length="92" mass="10297">MAEQLMSKQRKAGQDMVPILSTYPIKAPRSSVQGVLDMHGTTPLGGTSAGFRPAFPNIILAPWAALFRWGCREQARAFIYQSDGSDRRRFRQ</sequence>
<accession>A0ABV6CIZ5</accession>
<keyword evidence="2" id="KW-1185">Reference proteome</keyword>
<gene>
    <name evidence="1" type="ORF">ACFFIZ_10420</name>
</gene>
<protein>
    <submittedName>
        <fullName evidence="1">Uncharacterized protein</fullName>
    </submittedName>
</protein>
<dbReference type="Proteomes" id="UP001589795">
    <property type="component" value="Unassembled WGS sequence"/>
</dbReference>
<name>A0ABV6CIZ5_9RHOB</name>
<evidence type="ECO:0000313" key="1">
    <source>
        <dbReference type="EMBL" id="MFC0200715.1"/>
    </source>
</evidence>
<dbReference type="RefSeq" id="WP_265507516.1">
    <property type="nucleotide sequence ID" value="NZ_JAOTBE010000034.1"/>
</dbReference>
<comment type="caution">
    <text evidence="1">The sequence shown here is derived from an EMBL/GenBank/DDBJ whole genome shotgun (WGS) entry which is preliminary data.</text>
</comment>
<evidence type="ECO:0000313" key="2">
    <source>
        <dbReference type="Proteomes" id="UP001589795"/>
    </source>
</evidence>
<organism evidence="1 2">
    <name type="scientific">Paracoccus rhizosphaerae</name>
    <dbReference type="NCBI Taxonomy" id="1133347"/>
    <lineage>
        <taxon>Bacteria</taxon>
        <taxon>Pseudomonadati</taxon>
        <taxon>Pseudomonadota</taxon>
        <taxon>Alphaproteobacteria</taxon>
        <taxon>Rhodobacterales</taxon>
        <taxon>Paracoccaceae</taxon>
        <taxon>Paracoccus</taxon>
    </lineage>
</organism>